<evidence type="ECO:0000313" key="6">
    <source>
        <dbReference type="Proteomes" id="UP000321393"/>
    </source>
</evidence>
<dbReference type="Gene3D" id="2.130.10.10">
    <property type="entry name" value="YVTN repeat-like/Quinoprotein amine dehydrogenase"/>
    <property type="match status" value="1"/>
</dbReference>
<evidence type="ECO:0000313" key="7">
    <source>
        <dbReference type="Proteomes" id="UP000321947"/>
    </source>
</evidence>
<dbReference type="InterPro" id="IPR015943">
    <property type="entry name" value="WD40/YVTN_repeat-like_dom_sf"/>
</dbReference>
<dbReference type="OrthoDB" id="4869960at2759"/>
<dbReference type="Proteomes" id="UP000321393">
    <property type="component" value="Unassembled WGS sequence"/>
</dbReference>
<evidence type="ECO:0000256" key="3">
    <source>
        <dbReference type="PROSITE-ProRule" id="PRU00221"/>
    </source>
</evidence>
<evidence type="ECO:0000256" key="1">
    <source>
        <dbReference type="ARBA" id="ARBA00022574"/>
    </source>
</evidence>
<proteinExistence type="predicted"/>
<dbReference type="InterPro" id="IPR036322">
    <property type="entry name" value="WD40_repeat_dom_sf"/>
</dbReference>
<evidence type="ECO:0000313" key="4">
    <source>
        <dbReference type="EMBL" id="KAA0035289.1"/>
    </source>
</evidence>
<dbReference type="PANTHER" id="PTHR15574">
    <property type="entry name" value="WD REPEAT DOMAIN-CONTAINING FAMILY"/>
    <property type="match status" value="1"/>
</dbReference>
<evidence type="ECO:0000313" key="5">
    <source>
        <dbReference type="EMBL" id="TYK14344.1"/>
    </source>
</evidence>
<dbReference type="GO" id="GO:0080008">
    <property type="term" value="C:Cul4-RING E3 ubiquitin ligase complex"/>
    <property type="evidence" value="ECO:0007669"/>
    <property type="project" value="TreeGrafter"/>
</dbReference>
<evidence type="ECO:0000256" key="2">
    <source>
        <dbReference type="ARBA" id="ARBA00022737"/>
    </source>
</evidence>
<name>A0A5A7T1Q2_CUCMM</name>
<gene>
    <name evidence="5" type="ORF">E5676_scaffold84G00830</name>
    <name evidence="4" type="ORF">E6C27_scaffold228G00810</name>
</gene>
<feature type="repeat" description="WD" evidence="3">
    <location>
        <begin position="91"/>
        <end position="123"/>
    </location>
</feature>
<dbReference type="PROSITE" id="PS50294">
    <property type="entry name" value="WD_REPEATS_REGION"/>
    <property type="match status" value="1"/>
</dbReference>
<reference evidence="6 7" key="1">
    <citation type="submission" date="2019-08" db="EMBL/GenBank/DDBJ databases">
        <title>Draft genome sequences of two oriental melons (Cucumis melo L. var makuwa).</title>
        <authorList>
            <person name="Kwon S.-Y."/>
        </authorList>
    </citation>
    <scope>NUCLEOTIDE SEQUENCE [LARGE SCALE GENOMIC DNA]</scope>
    <source>
        <strain evidence="7">cv. Chang Bougi</strain>
        <strain evidence="6">cv. SW 3</strain>
        <tissue evidence="4">Leaf</tissue>
    </source>
</reference>
<dbReference type="PROSITE" id="PS50082">
    <property type="entry name" value="WD_REPEATS_2"/>
    <property type="match status" value="1"/>
</dbReference>
<dbReference type="InterPro" id="IPR001680">
    <property type="entry name" value="WD40_rpt"/>
</dbReference>
<dbReference type="AlphaFoldDB" id="A0A5A7T1Q2"/>
<dbReference type="SMART" id="SM00320">
    <property type="entry name" value="WD40"/>
    <property type="match status" value="7"/>
</dbReference>
<dbReference type="InterPro" id="IPR045151">
    <property type="entry name" value="DCAF8"/>
</dbReference>
<accession>A0A5A7T1Q2</accession>
<keyword evidence="1 3" id="KW-0853">WD repeat</keyword>
<organism evidence="4 6">
    <name type="scientific">Cucumis melo var. makuwa</name>
    <name type="common">Oriental melon</name>
    <dbReference type="NCBI Taxonomy" id="1194695"/>
    <lineage>
        <taxon>Eukaryota</taxon>
        <taxon>Viridiplantae</taxon>
        <taxon>Streptophyta</taxon>
        <taxon>Embryophyta</taxon>
        <taxon>Tracheophyta</taxon>
        <taxon>Spermatophyta</taxon>
        <taxon>Magnoliopsida</taxon>
        <taxon>eudicotyledons</taxon>
        <taxon>Gunneridae</taxon>
        <taxon>Pentapetalae</taxon>
        <taxon>rosids</taxon>
        <taxon>fabids</taxon>
        <taxon>Cucurbitales</taxon>
        <taxon>Cucurbitaceae</taxon>
        <taxon>Benincaseae</taxon>
        <taxon>Cucumis</taxon>
    </lineage>
</organism>
<dbReference type="EMBL" id="SSTD01009331">
    <property type="protein sequence ID" value="TYK14344.1"/>
    <property type="molecule type" value="Genomic_DNA"/>
</dbReference>
<dbReference type="SUPFAM" id="SSF50978">
    <property type="entry name" value="WD40 repeat-like"/>
    <property type="match status" value="1"/>
</dbReference>
<sequence>MNSCYQGMNSDFAEICNREIGIVPSRNFSRRFIASEVLQISSFNSNLILNPFTHDRLNFDFGVNYLTSSFNSPLNFAMQTNVKQLNLEHKLNGHNGCVNAVEFNSTGDLLVSGSDDCKVILWDWAINSKRFSYPSGHLDNIFQTKIMPFTDDQKIVTSAADGKVRLGQVLGDGRVITQMLGEHQGSVHELAVEPGSPHIFYSCGEDGLVQHFDLRNTSARKLFYCTTFAERSKHPPKTVELNAIAIDPRNPNIFALGGSDEYARLYDLRNCRGDVTSSNRVVDTFCPHHLIQTNNFHITGLAFSNSSELLITYSDELIYLFQKNMGLGPSPLTVSSENLLRELKRPQVYSGHRNSATVKGVNFFGPNAEYIVSGSDCGHIYIWKKKGAVLVKLMFGDHDVVNHIEPHPHLPILATCGIENNIKIWTPMASDVPPLPDDMEQIMESNKQGREDHSRVTLTPDVIVHALRLQRRQTSVFTERRYNPADINSDEENEWEAYNLEVLDGNVSLEEDSTEHASECNIS</sequence>
<protein>
    <submittedName>
        <fullName evidence="4">DDB1-and CUL4-associated factor 8 isoform X1</fullName>
    </submittedName>
</protein>
<dbReference type="Proteomes" id="UP000321947">
    <property type="component" value="Unassembled WGS sequence"/>
</dbReference>
<dbReference type="EMBL" id="SSTE01020126">
    <property type="protein sequence ID" value="KAA0035289.1"/>
    <property type="molecule type" value="Genomic_DNA"/>
</dbReference>
<keyword evidence="2" id="KW-0677">Repeat</keyword>
<dbReference type="PANTHER" id="PTHR15574:SF65">
    <property type="entry name" value="TRANSDUCIN_WD40 REPEAT-LIKE SUPERFAMILY PROTEIN"/>
    <property type="match status" value="1"/>
</dbReference>
<dbReference type="STRING" id="1194695.A0A5A7T1Q2"/>
<dbReference type="Pfam" id="PF00400">
    <property type="entry name" value="WD40"/>
    <property type="match status" value="3"/>
</dbReference>
<comment type="caution">
    <text evidence="4">The sequence shown here is derived from an EMBL/GenBank/DDBJ whole genome shotgun (WGS) entry which is preliminary data.</text>
</comment>
<dbReference type="GO" id="GO:0005737">
    <property type="term" value="C:cytoplasm"/>
    <property type="evidence" value="ECO:0007669"/>
    <property type="project" value="TreeGrafter"/>
</dbReference>